<comment type="caution">
    <text evidence="6">The sequence shown here is derived from an EMBL/GenBank/DDBJ whole genome shotgun (WGS) entry which is preliminary data.</text>
</comment>
<dbReference type="InterPro" id="IPR036568">
    <property type="entry name" value="GGCT-like_sf"/>
</dbReference>
<sequence>MTTTTITTAPPASAPSLPPSTKLYFAYGSNLSLHQMSQRCPTSSYYALGTLHRYRWIIGERGYANVVSCSPSSSASLLRVTNRGTEDSGTGNEDGTMEEDGCGNEEKVIGMLYLLSEEDEEYLDTAEGVPYAYTKHMLPISLSSPSPETQTVQALVYVDEKRLGHGICKEEYVARMNRGIKDAVEKGMSEVYVREVLRKWVREEEVPGVVVDPYWPYEGEK</sequence>
<accession>A0A8H4VKN7</accession>
<dbReference type="GO" id="GO:0003839">
    <property type="term" value="F:gamma-glutamylcyclotransferase activity"/>
    <property type="evidence" value="ECO:0007669"/>
    <property type="project" value="UniProtKB-EC"/>
</dbReference>
<dbReference type="Proteomes" id="UP000566819">
    <property type="component" value="Unassembled WGS sequence"/>
</dbReference>
<dbReference type="EMBL" id="JAAMPI010002386">
    <property type="protein sequence ID" value="KAF4614336.1"/>
    <property type="molecule type" value="Genomic_DNA"/>
</dbReference>
<name>A0A8H4VKN7_9HELO</name>
<feature type="region of interest" description="Disordered" evidence="5">
    <location>
        <begin position="78"/>
        <end position="101"/>
    </location>
</feature>
<evidence type="ECO:0000313" key="6">
    <source>
        <dbReference type="EMBL" id="KAF4614336.1"/>
    </source>
</evidence>
<evidence type="ECO:0000256" key="2">
    <source>
        <dbReference type="ARBA" id="ARBA00023239"/>
    </source>
</evidence>
<dbReference type="InterPro" id="IPR017939">
    <property type="entry name" value="G-Glutamylcylcotransferase"/>
</dbReference>
<evidence type="ECO:0000256" key="5">
    <source>
        <dbReference type="SAM" id="MobiDB-lite"/>
    </source>
</evidence>
<feature type="active site" description="Proton acceptor" evidence="3">
    <location>
        <position position="127"/>
    </location>
</feature>
<dbReference type="AlphaFoldDB" id="A0A8H4VKN7"/>
<evidence type="ECO:0000256" key="4">
    <source>
        <dbReference type="PIRSR" id="PIRSR617939-2"/>
    </source>
</evidence>
<reference evidence="6 7" key="1">
    <citation type="submission" date="2020-03" db="EMBL/GenBank/DDBJ databases">
        <title>Draft Genome Sequence of Cudoniella acicularis.</title>
        <authorList>
            <person name="Buettner E."/>
            <person name="Kellner H."/>
        </authorList>
    </citation>
    <scope>NUCLEOTIDE SEQUENCE [LARGE SCALE GENOMIC DNA]</scope>
    <source>
        <strain evidence="6 7">DSM 108380</strain>
    </source>
</reference>
<dbReference type="EC" id="4.3.2.9" evidence="1"/>
<dbReference type="SUPFAM" id="SSF110857">
    <property type="entry name" value="Gamma-glutamyl cyclotransferase-like"/>
    <property type="match status" value="1"/>
</dbReference>
<dbReference type="PANTHER" id="PTHR12935:SF0">
    <property type="entry name" value="GAMMA-GLUTAMYLCYCLOTRANSFERASE"/>
    <property type="match status" value="1"/>
</dbReference>
<evidence type="ECO:0000313" key="7">
    <source>
        <dbReference type="Proteomes" id="UP000566819"/>
    </source>
</evidence>
<feature type="binding site" evidence="4">
    <location>
        <begin position="24"/>
        <end position="29"/>
    </location>
    <ligand>
        <name>substrate</name>
    </ligand>
</feature>
<keyword evidence="7" id="KW-1185">Reference proteome</keyword>
<protein>
    <recommendedName>
        <fullName evidence="1">gamma-glutamylcyclotransferase</fullName>
        <ecNumber evidence="1">4.3.2.9</ecNumber>
    </recommendedName>
</protein>
<keyword evidence="2" id="KW-0456">Lyase</keyword>
<proteinExistence type="predicted"/>
<dbReference type="Gene3D" id="3.10.490.10">
    <property type="entry name" value="Gamma-glutamyl cyclotransferase-like"/>
    <property type="match status" value="1"/>
</dbReference>
<evidence type="ECO:0000256" key="1">
    <source>
        <dbReference type="ARBA" id="ARBA00012346"/>
    </source>
</evidence>
<dbReference type="PANTHER" id="PTHR12935">
    <property type="entry name" value="GAMMA-GLUTAMYLCYCLOTRANSFERASE"/>
    <property type="match status" value="1"/>
</dbReference>
<dbReference type="OrthoDB" id="2924818at2759"/>
<dbReference type="InterPro" id="IPR013024">
    <property type="entry name" value="GGCT-like"/>
</dbReference>
<dbReference type="CDD" id="cd06661">
    <property type="entry name" value="GGCT_like"/>
    <property type="match status" value="1"/>
</dbReference>
<evidence type="ECO:0000256" key="3">
    <source>
        <dbReference type="PIRSR" id="PIRSR617939-1"/>
    </source>
</evidence>
<organism evidence="6 7">
    <name type="scientific">Cudoniella acicularis</name>
    <dbReference type="NCBI Taxonomy" id="354080"/>
    <lineage>
        <taxon>Eukaryota</taxon>
        <taxon>Fungi</taxon>
        <taxon>Dikarya</taxon>
        <taxon>Ascomycota</taxon>
        <taxon>Pezizomycotina</taxon>
        <taxon>Leotiomycetes</taxon>
        <taxon>Helotiales</taxon>
        <taxon>Tricladiaceae</taxon>
        <taxon>Cudoniella</taxon>
    </lineage>
</organism>
<gene>
    <name evidence="6" type="ORF">G7Y89_g15401</name>
</gene>